<organism evidence="8 9">
    <name type="scientific">Chimaeribacter coloradensis</name>
    <dbReference type="NCBI Taxonomy" id="2060068"/>
    <lineage>
        <taxon>Bacteria</taxon>
        <taxon>Pseudomonadati</taxon>
        <taxon>Pseudomonadota</taxon>
        <taxon>Gammaproteobacteria</taxon>
        <taxon>Enterobacterales</taxon>
        <taxon>Yersiniaceae</taxon>
        <taxon>Chimaeribacter</taxon>
    </lineage>
</organism>
<keyword evidence="5" id="KW-0012">Acyltransferase</keyword>
<evidence type="ECO:0000259" key="7">
    <source>
        <dbReference type="Pfam" id="PF00583"/>
    </source>
</evidence>
<comment type="catalytic activity">
    <reaction evidence="6">
        <text>glycyl-tRNA(Gly) + acetyl-CoA = N-acetylglycyl-tRNA(Gly) + CoA + H(+)</text>
        <dbReference type="Rhea" id="RHEA:81867"/>
        <dbReference type="Rhea" id="RHEA-COMP:9683"/>
        <dbReference type="Rhea" id="RHEA-COMP:19766"/>
        <dbReference type="ChEBI" id="CHEBI:15378"/>
        <dbReference type="ChEBI" id="CHEBI:57287"/>
        <dbReference type="ChEBI" id="CHEBI:57288"/>
        <dbReference type="ChEBI" id="CHEBI:78522"/>
        <dbReference type="ChEBI" id="CHEBI:232036"/>
    </reaction>
</comment>
<evidence type="ECO:0000313" key="9">
    <source>
        <dbReference type="Proteomes" id="UP000234503"/>
    </source>
</evidence>
<protein>
    <submittedName>
        <fullName evidence="8">N-acetyltransferase</fullName>
    </submittedName>
</protein>
<keyword evidence="4 8" id="KW-0808">Transferase</keyword>
<dbReference type="OrthoDB" id="9799147at2"/>
<dbReference type="Proteomes" id="UP000234503">
    <property type="component" value="Unassembled WGS sequence"/>
</dbReference>
<reference evidence="8 9" key="1">
    <citation type="submission" date="2017-12" db="EMBL/GenBank/DDBJ databases">
        <title>Characterization of six clinical isolates of Enterochimera gen. nov., a novel genus of the Yersiniaciae family and the three species Enterochimera arupensis sp. nov., Enterochimera coloradensis sp. nov, and Enterochimera californica sp. nov.</title>
        <authorList>
            <person name="Rossi A."/>
            <person name="Fisher M."/>
        </authorList>
    </citation>
    <scope>NUCLEOTIDE SEQUENCE [LARGE SCALE GENOMIC DNA]</scope>
    <source>
        <strain evidence="9">2016-Iso4</strain>
    </source>
</reference>
<accession>A0A2N5E7L8</accession>
<evidence type="ECO:0000256" key="2">
    <source>
        <dbReference type="ARBA" id="ARBA00022491"/>
    </source>
</evidence>
<dbReference type="Gene3D" id="3.40.630.30">
    <property type="match status" value="1"/>
</dbReference>
<keyword evidence="9" id="KW-1185">Reference proteome</keyword>
<dbReference type="RefSeq" id="WP_101823604.1">
    <property type="nucleotide sequence ID" value="NZ_PJZH01000004.1"/>
</dbReference>
<gene>
    <name evidence="8" type="ORF">CYR32_06615</name>
</gene>
<dbReference type="PANTHER" id="PTHR36449:SF1">
    <property type="entry name" value="ACETYLTRANSFERASE"/>
    <property type="match status" value="1"/>
</dbReference>
<evidence type="ECO:0000256" key="5">
    <source>
        <dbReference type="ARBA" id="ARBA00023315"/>
    </source>
</evidence>
<name>A0A2N5E7L8_9GAMM</name>
<sequence>MGKTKSESHNVMVCTYQADLTYPGQKQFDCGNAIINSFVRGSLKKSVRDNNCAAKVLINQETGELIGVCSFSAYSLTRERISSALTGSLPNEVGVVRLIMLGIAVPYKNQGYGSDLLCEFFEHVKIIHNALPIKGVYLDADPAALNFYARLGFVTLDEAPNAFGAVPMFLGIQHILAA</sequence>
<dbReference type="AlphaFoldDB" id="A0A2N5E7L8"/>
<evidence type="ECO:0000256" key="1">
    <source>
        <dbReference type="ARBA" id="ARBA00009342"/>
    </source>
</evidence>
<evidence type="ECO:0000256" key="3">
    <source>
        <dbReference type="ARBA" id="ARBA00022649"/>
    </source>
</evidence>
<evidence type="ECO:0000313" key="8">
    <source>
        <dbReference type="EMBL" id="PLR37477.1"/>
    </source>
</evidence>
<keyword evidence="2" id="KW-0678">Repressor</keyword>
<dbReference type="InterPro" id="IPR000182">
    <property type="entry name" value="GNAT_dom"/>
</dbReference>
<comment type="caution">
    <text evidence="8">The sequence shown here is derived from an EMBL/GenBank/DDBJ whole genome shotgun (WGS) entry which is preliminary data.</text>
</comment>
<feature type="domain" description="N-acetyltransferase" evidence="7">
    <location>
        <begin position="50"/>
        <end position="153"/>
    </location>
</feature>
<dbReference type="Pfam" id="PF00583">
    <property type="entry name" value="Acetyltransf_1"/>
    <property type="match status" value="1"/>
</dbReference>
<evidence type="ECO:0000256" key="6">
    <source>
        <dbReference type="ARBA" id="ARBA00049880"/>
    </source>
</evidence>
<dbReference type="EMBL" id="PJZH01000004">
    <property type="protein sequence ID" value="PLR37477.1"/>
    <property type="molecule type" value="Genomic_DNA"/>
</dbReference>
<comment type="similarity">
    <text evidence="1">Belongs to the acetyltransferase family. GNAT subfamily.</text>
</comment>
<evidence type="ECO:0000256" key="4">
    <source>
        <dbReference type="ARBA" id="ARBA00022679"/>
    </source>
</evidence>
<dbReference type="GO" id="GO:0016747">
    <property type="term" value="F:acyltransferase activity, transferring groups other than amino-acyl groups"/>
    <property type="evidence" value="ECO:0007669"/>
    <property type="project" value="InterPro"/>
</dbReference>
<proteinExistence type="inferred from homology"/>
<keyword evidence="3" id="KW-1277">Toxin-antitoxin system</keyword>
<dbReference type="InterPro" id="IPR016181">
    <property type="entry name" value="Acyl_CoA_acyltransferase"/>
</dbReference>
<dbReference type="SUPFAM" id="SSF55729">
    <property type="entry name" value="Acyl-CoA N-acyltransferases (Nat)"/>
    <property type="match status" value="1"/>
</dbReference>
<dbReference type="PANTHER" id="PTHR36449">
    <property type="entry name" value="ACETYLTRANSFERASE-RELATED"/>
    <property type="match status" value="1"/>
</dbReference>